<evidence type="ECO:0000259" key="1">
    <source>
        <dbReference type="Pfam" id="PF10263"/>
    </source>
</evidence>
<dbReference type="RefSeq" id="WP_128769954.1">
    <property type="nucleotide sequence ID" value="NZ_RXOC01000008.1"/>
</dbReference>
<dbReference type="Pfam" id="PF10263">
    <property type="entry name" value="SprT-like"/>
    <property type="match status" value="1"/>
</dbReference>
<proteinExistence type="predicted"/>
<dbReference type="InterPro" id="IPR006640">
    <property type="entry name" value="SprT-like_domain"/>
</dbReference>
<evidence type="ECO:0000313" key="2">
    <source>
        <dbReference type="EMBL" id="RXF69146.1"/>
    </source>
</evidence>
<sequence length="202" mass="23805">MDKVKILSKYLPDGAAPLISRWIDYFKCDFKISKARNTRFGDYRPPQKGEGHRISVNYDLNPYAFLVTTVHEFAHLLTWKEHQGRVKPHGTEWKKNFKRMMQPFFDSHIFPEDLRFAIVSYLENPSASSCSNITLLRALKKYDKETTSSTVESLPFKTVFRLKDGRTFQKETLLRKRYRCLEIHTGRLYLFNPMAEVYPLQA</sequence>
<name>A0A4Q0M8U3_9SPHI</name>
<comment type="caution">
    <text evidence="2">The sequence shown here is derived from an EMBL/GenBank/DDBJ whole genome shotgun (WGS) entry which is preliminary data.</text>
</comment>
<organism evidence="2 3">
    <name type="scientific">Arcticibacter tournemirensis</name>
    <dbReference type="NCBI Taxonomy" id="699437"/>
    <lineage>
        <taxon>Bacteria</taxon>
        <taxon>Pseudomonadati</taxon>
        <taxon>Bacteroidota</taxon>
        <taxon>Sphingobacteriia</taxon>
        <taxon>Sphingobacteriales</taxon>
        <taxon>Sphingobacteriaceae</taxon>
        <taxon>Arcticibacter</taxon>
    </lineage>
</organism>
<gene>
    <name evidence="2" type="ORF">EKH83_13410</name>
</gene>
<dbReference type="AlphaFoldDB" id="A0A4Q0M8U3"/>
<dbReference type="EMBL" id="RXOC01000008">
    <property type="protein sequence ID" value="RXF69146.1"/>
    <property type="molecule type" value="Genomic_DNA"/>
</dbReference>
<feature type="domain" description="SprT-like" evidence="1">
    <location>
        <begin position="27"/>
        <end position="103"/>
    </location>
</feature>
<protein>
    <submittedName>
        <fullName evidence="2">SprT domain-containing protein</fullName>
    </submittedName>
</protein>
<dbReference type="GO" id="GO:0006950">
    <property type="term" value="P:response to stress"/>
    <property type="evidence" value="ECO:0007669"/>
    <property type="project" value="UniProtKB-ARBA"/>
</dbReference>
<reference evidence="2 3" key="1">
    <citation type="submission" date="2018-12" db="EMBL/GenBank/DDBJ databases">
        <title>The Draft Genome Sequence of the Soil Bacterium Pedobacter tournemirensis R1.</title>
        <authorList>
            <person name="He J."/>
        </authorList>
    </citation>
    <scope>NUCLEOTIDE SEQUENCE [LARGE SCALE GENOMIC DNA]</scope>
    <source>
        <strain evidence="2 3">R1</strain>
    </source>
</reference>
<dbReference type="Proteomes" id="UP000290848">
    <property type="component" value="Unassembled WGS sequence"/>
</dbReference>
<accession>A0A4Q0M8U3</accession>
<evidence type="ECO:0000313" key="3">
    <source>
        <dbReference type="Proteomes" id="UP000290848"/>
    </source>
</evidence>